<feature type="compositionally biased region" description="Basic and acidic residues" evidence="1">
    <location>
        <begin position="89"/>
        <end position="103"/>
    </location>
</feature>
<feature type="compositionally biased region" description="Basic residues" evidence="1">
    <location>
        <begin position="21"/>
        <end position="40"/>
    </location>
</feature>
<proteinExistence type="predicted"/>
<dbReference type="AlphaFoldDB" id="A0A512NNX7"/>
<name>A0A512NNX7_9HYPH</name>
<comment type="caution">
    <text evidence="2">The sequence shown here is derived from an EMBL/GenBank/DDBJ whole genome shotgun (WGS) entry which is preliminary data.</text>
</comment>
<sequence>MRARCSAGNQGGVRARMKWNRRTRHIRHRDMRKPAGHRRGGASTAKRFAALALIWNDRRRINPREGARSSRGGFRGPPSPIDRPPPVRGLKDKVVDLEGRRHA</sequence>
<feature type="region of interest" description="Disordered" evidence="1">
    <location>
        <begin position="21"/>
        <end position="45"/>
    </location>
</feature>
<feature type="compositionally biased region" description="Basic and acidic residues" evidence="1">
    <location>
        <begin position="59"/>
        <end position="68"/>
    </location>
</feature>
<keyword evidence="3" id="KW-1185">Reference proteome</keyword>
<reference evidence="2 3" key="1">
    <citation type="submission" date="2019-07" db="EMBL/GenBank/DDBJ databases">
        <title>Whole genome shotgun sequence of Reyranella soli NBRC 108950.</title>
        <authorList>
            <person name="Hosoyama A."/>
            <person name="Uohara A."/>
            <person name="Ohji S."/>
            <person name="Ichikawa N."/>
        </authorList>
    </citation>
    <scope>NUCLEOTIDE SEQUENCE [LARGE SCALE GENOMIC DNA]</scope>
    <source>
        <strain evidence="2 3">NBRC 108950</strain>
    </source>
</reference>
<evidence type="ECO:0000313" key="3">
    <source>
        <dbReference type="Proteomes" id="UP000321058"/>
    </source>
</evidence>
<feature type="compositionally biased region" description="Pro residues" evidence="1">
    <location>
        <begin position="77"/>
        <end position="87"/>
    </location>
</feature>
<organism evidence="2 3">
    <name type="scientific">Reyranella soli</name>
    <dbReference type="NCBI Taxonomy" id="1230389"/>
    <lineage>
        <taxon>Bacteria</taxon>
        <taxon>Pseudomonadati</taxon>
        <taxon>Pseudomonadota</taxon>
        <taxon>Alphaproteobacteria</taxon>
        <taxon>Hyphomicrobiales</taxon>
        <taxon>Reyranellaceae</taxon>
        <taxon>Reyranella</taxon>
    </lineage>
</organism>
<evidence type="ECO:0000256" key="1">
    <source>
        <dbReference type="SAM" id="MobiDB-lite"/>
    </source>
</evidence>
<dbReference type="EMBL" id="BKAJ01000173">
    <property type="protein sequence ID" value="GEP60629.1"/>
    <property type="molecule type" value="Genomic_DNA"/>
</dbReference>
<dbReference type="Proteomes" id="UP000321058">
    <property type="component" value="Unassembled WGS sequence"/>
</dbReference>
<evidence type="ECO:0000313" key="2">
    <source>
        <dbReference type="EMBL" id="GEP60629.1"/>
    </source>
</evidence>
<gene>
    <name evidence="2" type="ORF">RSO01_77950</name>
</gene>
<accession>A0A512NNX7</accession>
<protein>
    <submittedName>
        <fullName evidence="2">Uncharacterized protein</fullName>
    </submittedName>
</protein>
<feature type="region of interest" description="Disordered" evidence="1">
    <location>
        <begin position="59"/>
        <end position="103"/>
    </location>
</feature>